<dbReference type="Pfam" id="PF04577">
    <property type="entry name" value="Glyco_transf_61"/>
    <property type="match status" value="1"/>
</dbReference>
<keyword evidence="3" id="KW-1185">Reference proteome</keyword>
<dbReference type="InterPro" id="IPR049625">
    <property type="entry name" value="Glyco_transf_61_cat"/>
</dbReference>
<dbReference type="OrthoDB" id="182122at2"/>
<feature type="domain" description="Glycosyltransferase 61 catalytic" evidence="1">
    <location>
        <begin position="169"/>
        <end position="343"/>
    </location>
</feature>
<gene>
    <name evidence="2" type="ORF">C1752_01706</name>
</gene>
<reference evidence="2 3" key="1">
    <citation type="journal article" date="2018" name="Sci. Rep.">
        <title>A novel species of the marine cyanobacterium Acaryochloris with a unique pigment content and lifestyle.</title>
        <authorList>
            <person name="Partensky F."/>
            <person name="Six C."/>
            <person name="Ratin M."/>
            <person name="Garczarek L."/>
            <person name="Vaulot D."/>
            <person name="Probert I."/>
            <person name="Calteau A."/>
            <person name="Gourvil P."/>
            <person name="Marie D."/>
            <person name="Grebert T."/>
            <person name="Bouchier C."/>
            <person name="Le Panse S."/>
            <person name="Gachenot M."/>
            <person name="Rodriguez F."/>
            <person name="Garrido J.L."/>
        </authorList>
    </citation>
    <scope>NUCLEOTIDE SEQUENCE [LARGE SCALE GENOMIC DNA]</scope>
    <source>
        <strain evidence="2 3">RCC1774</strain>
    </source>
</reference>
<evidence type="ECO:0000259" key="1">
    <source>
        <dbReference type="Pfam" id="PF04577"/>
    </source>
</evidence>
<comment type="caution">
    <text evidence="2">The sequence shown here is derived from an EMBL/GenBank/DDBJ whole genome shotgun (WGS) entry which is preliminary data.</text>
</comment>
<sequence>MKILLRPFRYPVVRIFLKISRVEDLCSQNLVEQFLARILITAAKSYELVKITSLEKIYGEDLVKISAVPCETMATPEAPQLPLLPKYRRFQAETYTTPSSYTTTLEGVIYCPEYNLLLTEDREIISESVLSGWMNAHLKRGVTWEALHQENLEVISGYSSIIRGSPDSYSHAVIDNISRAFLLGHPEYSCIEEIKLLCPYPYPLQDLENYFLERLLPKNVSMYPVISGKLYYIEKLIFPSYLTEEGTHLLPSFCLDEIRSRFMPDRPRRKNKRILISRIKAAETLSKRHILNEQALYKELRGLGYQRYVLEDMTIADKIELFYDAESVIGAEGAGLTHCIFSEAINLLALTPRTAITPYFYFISKSLGHNFHYLLGEKNVHYTNFHVNVSQVMEVVSAF</sequence>
<accession>A0A2W1JQZ3</accession>
<protein>
    <recommendedName>
        <fullName evidence="1">Glycosyltransferase 61 catalytic domain-containing protein</fullName>
    </recommendedName>
</protein>
<evidence type="ECO:0000313" key="3">
    <source>
        <dbReference type="Proteomes" id="UP000248857"/>
    </source>
</evidence>
<evidence type="ECO:0000313" key="2">
    <source>
        <dbReference type="EMBL" id="PZD73775.1"/>
    </source>
</evidence>
<dbReference type="EMBL" id="PQWO01000004">
    <property type="protein sequence ID" value="PZD73775.1"/>
    <property type="molecule type" value="Genomic_DNA"/>
</dbReference>
<dbReference type="Proteomes" id="UP000248857">
    <property type="component" value="Unassembled WGS sequence"/>
</dbReference>
<dbReference type="RefSeq" id="WP_158535045.1">
    <property type="nucleotide sequence ID" value="NZ_CAWNWM010000004.1"/>
</dbReference>
<dbReference type="GO" id="GO:0016757">
    <property type="term" value="F:glycosyltransferase activity"/>
    <property type="evidence" value="ECO:0007669"/>
    <property type="project" value="InterPro"/>
</dbReference>
<organism evidence="2 3">
    <name type="scientific">Acaryochloris thomasi RCC1774</name>
    <dbReference type="NCBI Taxonomy" id="1764569"/>
    <lineage>
        <taxon>Bacteria</taxon>
        <taxon>Bacillati</taxon>
        <taxon>Cyanobacteriota</taxon>
        <taxon>Cyanophyceae</taxon>
        <taxon>Acaryochloridales</taxon>
        <taxon>Acaryochloridaceae</taxon>
        <taxon>Acaryochloris</taxon>
        <taxon>Acaryochloris thomasi</taxon>
    </lineage>
</organism>
<dbReference type="AlphaFoldDB" id="A0A2W1JQZ3"/>
<name>A0A2W1JQZ3_9CYAN</name>
<proteinExistence type="predicted"/>